<dbReference type="EMBL" id="UINC01190321">
    <property type="protein sequence ID" value="SVE04426.1"/>
    <property type="molecule type" value="Genomic_DNA"/>
</dbReference>
<keyword evidence="1" id="KW-0472">Membrane</keyword>
<dbReference type="AlphaFoldDB" id="A0A383A981"/>
<evidence type="ECO:0000259" key="2">
    <source>
        <dbReference type="Pfam" id="PF20581"/>
    </source>
</evidence>
<gene>
    <name evidence="3" type="ORF">METZ01_LOCUS457280</name>
</gene>
<keyword evidence="1" id="KW-0812">Transmembrane</keyword>
<feature type="transmembrane region" description="Helical" evidence="1">
    <location>
        <begin position="161"/>
        <end position="180"/>
    </location>
</feature>
<feature type="non-terminal residue" evidence="3">
    <location>
        <position position="181"/>
    </location>
</feature>
<keyword evidence="1" id="KW-1133">Transmembrane helix</keyword>
<feature type="domain" description="DUF6785" evidence="2">
    <location>
        <begin position="19"/>
        <end position="181"/>
    </location>
</feature>
<accession>A0A383A981</accession>
<dbReference type="Pfam" id="PF20581">
    <property type="entry name" value="DUF6785"/>
    <property type="match status" value="1"/>
</dbReference>
<sequence>MPSDLSVGNHIKQKRVKIHILLIGLVLVGFNSLWVLMGTEVWHSTQMTIASLFFNAVFSLLVLVLINLVLKKIMPRLVMSQADLQTMYVMVVMLTTISGHTMMGYLLPVITHAFWFASPENEWRQLFGHRVWDWIAVKNPEILHGYYQGESTLYTYERLHAWLPIIVTWSAFVIALWLVLL</sequence>
<feature type="transmembrane region" description="Helical" evidence="1">
    <location>
        <begin position="91"/>
        <end position="117"/>
    </location>
</feature>
<name>A0A383A981_9ZZZZ</name>
<organism evidence="3">
    <name type="scientific">marine metagenome</name>
    <dbReference type="NCBI Taxonomy" id="408172"/>
    <lineage>
        <taxon>unclassified sequences</taxon>
        <taxon>metagenomes</taxon>
        <taxon>ecological metagenomes</taxon>
    </lineage>
</organism>
<proteinExistence type="predicted"/>
<dbReference type="InterPro" id="IPR046712">
    <property type="entry name" value="DUF6785"/>
</dbReference>
<evidence type="ECO:0000256" key="1">
    <source>
        <dbReference type="SAM" id="Phobius"/>
    </source>
</evidence>
<reference evidence="3" key="1">
    <citation type="submission" date="2018-05" db="EMBL/GenBank/DDBJ databases">
        <authorList>
            <person name="Lanie J.A."/>
            <person name="Ng W.-L."/>
            <person name="Kazmierczak K.M."/>
            <person name="Andrzejewski T.M."/>
            <person name="Davidsen T.M."/>
            <person name="Wayne K.J."/>
            <person name="Tettelin H."/>
            <person name="Glass J.I."/>
            <person name="Rusch D."/>
            <person name="Podicherti R."/>
            <person name="Tsui H.-C.T."/>
            <person name="Winkler M.E."/>
        </authorList>
    </citation>
    <scope>NUCLEOTIDE SEQUENCE</scope>
</reference>
<feature type="transmembrane region" description="Helical" evidence="1">
    <location>
        <begin position="49"/>
        <end position="70"/>
    </location>
</feature>
<protein>
    <recommendedName>
        <fullName evidence="2">DUF6785 domain-containing protein</fullName>
    </recommendedName>
</protein>
<evidence type="ECO:0000313" key="3">
    <source>
        <dbReference type="EMBL" id="SVE04426.1"/>
    </source>
</evidence>
<feature type="transmembrane region" description="Helical" evidence="1">
    <location>
        <begin position="20"/>
        <end position="37"/>
    </location>
</feature>